<dbReference type="PROSITE" id="PS51284">
    <property type="entry name" value="DOC"/>
    <property type="match status" value="1"/>
</dbReference>
<dbReference type="Pfam" id="PF03256">
    <property type="entry name" value="ANAPC10"/>
    <property type="match status" value="1"/>
</dbReference>
<sequence length="354" mass="39620">MDAHWTMINGGIGHQQINTVLTGMNIPSISFPSLKSRDLEVGRAFEFVAEESCDKIVPNDERKIVEQAQNDFSVISQEEEFLDLLDAHDVKAVVIEDNWPKVLDEVAHKEIIQEPAYIVECWNGAFKKMKLSPGDLDELFSNLTLTLKKVIATLKYLNIENTGELNCDPELDKVKIVTKCYSVIETSSNSADIDKMTNGETVSFWQSDGNARSHWLRLRLKPDVVLRRLMIAVAANDQSYMPQQVTVAVGRNPRSLQEIRDVHIPSNVTGFVTLLENANVSSPFVQINIKRCLSDGCDTRIHGLRTVGYQIMKNKGVSVSDASAIWYLSLLTSLVTVSMESNPVLVQTVLQNTR</sequence>
<accession>A0A662YU01</accession>
<dbReference type="Gene3D" id="2.60.120.260">
    <property type="entry name" value="Galactose-binding domain-like"/>
    <property type="match status" value="1"/>
</dbReference>
<dbReference type="Proteomes" id="UP000289886">
    <property type="component" value="Unassembled WGS sequence"/>
</dbReference>
<dbReference type="EMBL" id="SCEB01000510">
    <property type="protein sequence ID" value="RXM98958.1"/>
    <property type="molecule type" value="Genomic_DNA"/>
</dbReference>
<dbReference type="InterPro" id="IPR040099">
    <property type="entry name" value="ZZEF1"/>
</dbReference>
<evidence type="ECO:0000313" key="2">
    <source>
        <dbReference type="EMBL" id="RXM98958.1"/>
    </source>
</evidence>
<dbReference type="AlphaFoldDB" id="A0A662YU01"/>
<dbReference type="InterPro" id="IPR049012">
    <property type="entry name" value="Mutator_transp_dom"/>
</dbReference>
<dbReference type="SUPFAM" id="SSF49785">
    <property type="entry name" value="Galactose-binding domain-like"/>
    <property type="match status" value="1"/>
</dbReference>
<reference evidence="2 3" key="1">
    <citation type="submission" date="2019-01" db="EMBL/GenBank/DDBJ databases">
        <title>Draft Genome and Complete Hox-Cluster Characterization of the Sterlet Sturgeon (Acipenser ruthenus).</title>
        <authorList>
            <person name="Wei Q."/>
        </authorList>
    </citation>
    <scope>NUCLEOTIDE SEQUENCE [LARGE SCALE GENOMIC DNA]</scope>
    <source>
        <strain evidence="2">WHYD16114868_AA</strain>
        <tissue evidence="2">Blood</tissue>
    </source>
</reference>
<dbReference type="InterPro" id="IPR008979">
    <property type="entry name" value="Galactose-bd-like_sf"/>
</dbReference>
<protein>
    <submittedName>
        <fullName evidence="2">Zinc finger ZZ-type and EF-hand domain-containing protein 1</fullName>
    </submittedName>
</protein>
<evidence type="ECO:0000313" key="3">
    <source>
        <dbReference type="Proteomes" id="UP000289886"/>
    </source>
</evidence>
<name>A0A662YU01_ACIRT</name>
<evidence type="ECO:0000259" key="1">
    <source>
        <dbReference type="PROSITE" id="PS51284"/>
    </source>
</evidence>
<comment type="caution">
    <text evidence="2">The sequence shown here is derived from an EMBL/GenBank/DDBJ whole genome shotgun (WGS) entry which is preliminary data.</text>
</comment>
<dbReference type="PANTHER" id="PTHR22772">
    <property type="entry name" value="NOVEL ZZ TYPE ZINC FINGER DOMAIN CONTAINING PROTEIN"/>
    <property type="match status" value="1"/>
</dbReference>
<organism evidence="2 3">
    <name type="scientific">Acipenser ruthenus</name>
    <name type="common">Sterlet sturgeon</name>
    <dbReference type="NCBI Taxonomy" id="7906"/>
    <lineage>
        <taxon>Eukaryota</taxon>
        <taxon>Metazoa</taxon>
        <taxon>Chordata</taxon>
        <taxon>Craniata</taxon>
        <taxon>Vertebrata</taxon>
        <taxon>Euteleostomi</taxon>
        <taxon>Actinopterygii</taxon>
        <taxon>Chondrostei</taxon>
        <taxon>Acipenseriformes</taxon>
        <taxon>Acipenseridae</taxon>
        <taxon>Acipenser</taxon>
    </lineage>
</organism>
<proteinExistence type="predicted"/>
<dbReference type="InterPro" id="IPR004939">
    <property type="entry name" value="APC_su10/DOC_dom"/>
</dbReference>
<dbReference type="Pfam" id="PF20700">
    <property type="entry name" value="Mutator"/>
    <property type="match status" value="1"/>
</dbReference>
<keyword evidence="3" id="KW-1185">Reference proteome</keyword>
<feature type="domain" description="DOC" evidence="1">
    <location>
        <begin position="154"/>
        <end position="333"/>
    </location>
</feature>
<dbReference type="PANTHER" id="PTHR22772:SF4">
    <property type="entry name" value="ZINC FINGER ZZ-TYPE AND EF-HAND DOMAIN-CONTAINING PROTEIN 1"/>
    <property type="match status" value="1"/>
</dbReference>
<gene>
    <name evidence="2" type="ORF">EOD39_12400</name>
</gene>
<dbReference type="SMART" id="SM01337">
    <property type="entry name" value="APC10"/>
    <property type="match status" value="1"/>
</dbReference>